<keyword evidence="14" id="KW-1185">Reference proteome</keyword>
<gene>
    <name evidence="13" type="ORF">AACH10_24330</name>
</gene>
<sequence length="336" mass="34676">MKKSLLALAVLGAFAGAASAQSSLTVFGIVDLSVNSVKNGSITQKSMGSNQLNSNRLGFRGTEDLGGGMSAGFWIEGGMSNDDGTPGGLNFQRRSTVSLLGSFGEVRLGRDYTNTFTNVASFDAYGANGFGNFSNIYASTPAGLGSGATTAVRANNMVGYFTPGNLGGLYGSAQIAAGEGTKGNKYTGFRLGYAAGPVDVAVAMSQTDLGTADKYKVFNVGASYNLGVAKLLAQYDQRKYGALKYTSYQFSTSVPLGQGEFRASYAKGNAEGGTTSANDASLLGFEYIYNLSKRTALYTQYGRLSNKGASAIALGGVSTGSGFTSTGYGAGVRHIF</sequence>
<evidence type="ECO:0000256" key="5">
    <source>
        <dbReference type="ARBA" id="ARBA00022692"/>
    </source>
</evidence>
<evidence type="ECO:0000256" key="3">
    <source>
        <dbReference type="ARBA" id="ARBA00022448"/>
    </source>
</evidence>
<feature type="chain" id="PRO_5045766525" evidence="11">
    <location>
        <begin position="21"/>
        <end position="336"/>
    </location>
</feature>
<dbReference type="Proteomes" id="UP001365405">
    <property type="component" value="Unassembled WGS sequence"/>
</dbReference>
<keyword evidence="9" id="KW-0472">Membrane</keyword>
<dbReference type="InterPro" id="IPR023614">
    <property type="entry name" value="Porin_dom_sf"/>
</dbReference>
<keyword evidence="4" id="KW-1134">Transmembrane beta strand</keyword>
<evidence type="ECO:0000256" key="4">
    <source>
        <dbReference type="ARBA" id="ARBA00022452"/>
    </source>
</evidence>
<evidence type="ECO:0000256" key="9">
    <source>
        <dbReference type="ARBA" id="ARBA00023136"/>
    </source>
</evidence>
<dbReference type="CDD" id="cd00342">
    <property type="entry name" value="gram_neg_porins"/>
    <property type="match status" value="1"/>
</dbReference>
<organism evidence="13 14">
    <name type="scientific">Pseudaquabacterium inlustre</name>
    <dbReference type="NCBI Taxonomy" id="2984192"/>
    <lineage>
        <taxon>Bacteria</taxon>
        <taxon>Pseudomonadati</taxon>
        <taxon>Pseudomonadota</taxon>
        <taxon>Betaproteobacteria</taxon>
        <taxon>Burkholderiales</taxon>
        <taxon>Sphaerotilaceae</taxon>
        <taxon>Pseudaquabacterium</taxon>
    </lineage>
</organism>
<keyword evidence="8" id="KW-0626">Porin</keyword>
<comment type="subunit">
    <text evidence="2">Homotrimer.</text>
</comment>
<dbReference type="SUPFAM" id="SSF56935">
    <property type="entry name" value="Porins"/>
    <property type="match status" value="1"/>
</dbReference>
<evidence type="ECO:0000256" key="8">
    <source>
        <dbReference type="ARBA" id="ARBA00023114"/>
    </source>
</evidence>
<accession>A0ABU9CRZ2</accession>
<comment type="subcellular location">
    <subcellularLocation>
        <location evidence="1">Cell outer membrane</location>
        <topology evidence="1">Multi-pass membrane protein</topology>
    </subcellularLocation>
</comment>
<evidence type="ECO:0000256" key="6">
    <source>
        <dbReference type="ARBA" id="ARBA00022729"/>
    </source>
</evidence>
<keyword evidence="3" id="KW-0813">Transport</keyword>
<evidence type="ECO:0000256" key="11">
    <source>
        <dbReference type="SAM" id="SignalP"/>
    </source>
</evidence>
<evidence type="ECO:0000313" key="13">
    <source>
        <dbReference type="EMBL" id="MEK8053407.1"/>
    </source>
</evidence>
<keyword evidence="6 11" id="KW-0732">Signal</keyword>
<keyword evidence="7" id="KW-0406">Ion transport</keyword>
<proteinExistence type="predicted"/>
<dbReference type="PANTHER" id="PTHR34501">
    <property type="entry name" value="PROTEIN YDDL-RELATED"/>
    <property type="match status" value="1"/>
</dbReference>
<dbReference type="RefSeq" id="WP_341413144.1">
    <property type="nucleotide sequence ID" value="NZ_JBBUTH010000011.1"/>
</dbReference>
<evidence type="ECO:0000256" key="2">
    <source>
        <dbReference type="ARBA" id="ARBA00011233"/>
    </source>
</evidence>
<keyword evidence="10" id="KW-0998">Cell outer membrane</keyword>
<feature type="domain" description="Porin" evidence="12">
    <location>
        <begin position="7"/>
        <end position="308"/>
    </location>
</feature>
<keyword evidence="5" id="KW-0812">Transmembrane</keyword>
<name>A0ABU9CRZ2_9BURK</name>
<evidence type="ECO:0000256" key="7">
    <source>
        <dbReference type="ARBA" id="ARBA00023065"/>
    </source>
</evidence>
<dbReference type="EMBL" id="JBBUTH010000011">
    <property type="protein sequence ID" value="MEK8053407.1"/>
    <property type="molecule type" value="Genomic_DNA"/>
</dbReference>
<feature type="signal peptide" evidence="11">
    <location>
        <begin position="1"/>
        <end position="20"/>
    </location>
</feature>
<dbReference type="PANTHER" id="PTHR34501:SF9">
    <property type="entry name" value="MAJOR OUTER MEMBRANE PROTEIN P.IA"/>
    <property type="match status" value="1"/>
</dbReference>
<evidence type="ECO:0000313" key="14">
    <source>
        <dbReference type="Proteomes" id="UP001365405"/>
    </source>
</evidence>
<reference evidence="13 14" key="1">
    <citation type="submission" date="2024-04" db="EMBL/GenBank/DDBJ databases">
        <title>Novel species of the genus Ideonella isolated from streams.</title>
        <authorList>
            <person name="Lu H."/>
        </authorList>
    </citation>
    <scope>NUCLEOTIDE SEQUENCE [LARGE SCALE GENOMIC DNA]</scope>
    <source>
        <strain evidence="13 14">DXS22W</strain>
    </source>
</reference>
<dbReference type="InterPro" id="IPR050298">
    <property type="entry name" value="Gram-neg_bact_OMP"/>
</dbReference>
<evidence type="ECO:0000259" key="12">
    <source>
        <dbReference type="Pfam" id="PF13609"/>
    </source>
</evidence>
<evidence type="ECO:0000256" key="1">
    <source>
        <dbReference type="ARBA" id="ARBA00004571"/>
    </source>
</evidence>
<comment type="caution">
    <text evidence="13">The sequence shown here is derived from an EMBL/GenBank/DDBJ whole genome shotgun (WGS) entry which is preliminary data.</text>
</comment>
<dbReference type="InterPro" id="IPR033900">
    <property type="entry name" value="Gram_neg_porin_domain"/>
</dbReference>
<evidence type="ECO:0000256" key="10">
    <source>
        <dbReference type="ARBA" id="ARBA00023237"/>
    </source>
</evidence>
<dbReference type="Gene3D" id="2.40.160.10">
    <property type="entry name" value="Porin"/>
    <property type="match status" value="1"/>
</dbReference>
<protein>
    <submittedName>
        <fullName evidence="13">Porin</fullName>
    </submittedName>
</protein>
<dbReference type="Pfam" id="PF13609">
    <property type="entry name" value="Porin_4"/>
    <property type="match status" value="1"/>
</dbReference>